<proteinExistence type="predicted"/>
<feature type="region of interest" description="Disordered" evidence="1">
    <location>
        <begin position="1"/>
        <end position="38"/>
    </location>
</feature>
<name>A0AAV4NBC2_CAEEX</name>
<dbReference type="Proteomes" id="UP001054945">
    <property type="component" value="Unassembled WGS sequence"/>
</dbReference>
<organism evidence="2 3">
    <name type="scientific">Caerostris extrusa</name>
    <name type="common">Bark spider</name>
    <name type="synonym">Caerostris bankana</name>
    <dbReference type="NCBI Taxonomy" id="172846"/>
    <lineage>
        <taxon>Eukaryota</taxon>
        <taxon>Metazoa</taxon>
        <taxon>Ecdysozoa</taxon>
        <taxon>Arthropoda</taxon>
        <taxon>Chelicerata</taxon>
        <taxon>Arachnida</taxon>
        <taxon>Araneae</taxon>
        <taxon>Araneomorphae</taxon>
        <taxon>Entelegynae</taxon>
        <taxon>Araneoidea</taxon>
        <taxon>Araneidae</taxon>
        <taxon>Caerostris</taxon>
    </lineage>
</organism>
<evidence type="ECO:0000313" key="3">
    <source>
        <dbReference type="Proteomes" id="UP001054945"/>
    </source>
</evidence>
<keyword evidence="3" id="KW-1185">Reference proteome</keyword>
<comment type="caution">
    <text evidence="2">The sequence shown here is derived from an EMBL/GenBank/DDBJ whole genome shotgun (WGS) entry which is preliminary data.</text>
</comment>
<dbReference type="AlphaFoldDB" id="A0AAV4NBC2"/>
<protein>
    <submittedName>
        <fullName evidence="2">Uncharacterized protein</fullName>
    </submittedName>
</protein>
<evidence type="ECO:0000256" key="1">
    <source>
        <dbReference type="SAM" id="MobiDB-lite"/>
    </source>
</evidence>
<dbReference type="EMBL" id="BPLR01003193">
    <property type="protein sequence ID" value="GIX82007.1"/>
    <property type="molecule type" value="Genomic_DNA"/>
</dbReference>
<evidence type="ECO:0000313" key="2">
    <source>
        <dbReference type="EMBL" id="GIX82007.1"/>
    </source>
</evidence>
<sequence length="71" mass="7899">MEINGFDAPSHSPNSFGGKAEPIDDEQQKKKMNFPSENEDPFPSISALHFLMGNSSSSPVVHRLLPLLEFR</sequence>
<gene>
    <name evidence="2" type="ORF">CEXT_185661</name>
</gene>
<reference evidence="2 3" key="1">
    <citation type="submission" date="2021-06" db="EMBL/GenBank/DDBJ databases">
        <title>Caerostris extrusa draft genome.</title>
        <authorList>
            <person name="Kono N."/>
            <person name="Arakawa K."/>
        </authorList>
    </citation>
    <scope>NUCLEOTIDE SEQUENCE [LARGE SCALE GENOMIC DNA]</scope>
</reference>
<accession>A0AAV4NBC2</accession>